<proteinExistence type="predicted"/>
<organism evidence="2 3">
    <name type="scientific">Cyclocybe aegerita</name>
    <name type="common">Black poplar mushroom</name>
    <name type="synonym">Agrocybe aegerita</name>
    <dbReference type="NCBI Taxonomy" id="1973307"/>
    <lineage>
        <taxon>Eukaryota</taxon>
        <taxon>Fungi</taxon>
        <taxon>Dikarya</taxon>
        <taxon>Basidiomycota</taxon>
        <taxon>Agaricomycotina</taxon>
        <taxon>Agaricomycetes</taxon>
        <taxon>Agaricomycetidae</taxon>
        <taxon>Agaricales</taxon>
        <taxon>Agaricineae</taxon>
        <taxon>Bolbitiaceae</taxon>
        <taxon>Cyclocybe</taxon>
    </lineage>
</organism>
<dbReference type="InterPro" id="IPR009836">
    <property type="entry name" value="GRDP-like"/>
</dbReference>
<evidence type="ECO:0000256" key="1">
    <source>
        <dbReference type="SAM" id="Coils"/>
    </source>
</evidence>
<sequence length="323" mass="34816">MYDLGWTRPGFFDEAEDEMALHHATARYHAFLDLMASSPASFFVPTLDIDLVWHTHQLMPGKYQADCSTYVHQFIDHDDKVEGLKLSSSFDATCRAWMKRFGVRYSHSYTAPPPAPAPHLSPYTNRADVLGATHPSDHNAVHFDSHSKSANETTARMYAELKAAKKEAARKADKDAISHGATSMPPHSYGQAWNSRGWNRTGFRPAFLVPVPLIAMGAADAGCVAVHGTTVAPPVGCASVSRFYLLAAAVDPEEEDGALAAARGQALDVVVLVVGVEGARVHVVGVEAEAEAEAAAVEEEEAEEAEAEAEVVGLEFLVTGNPY</sequence>
<dbReference type="EMBL" id="CACVBS010000024">
    <property type="protein sequence ID" value="CAA7259467.1"/>
    <property type="molecule type" value="Genomic_DNA"/>
</dbReference>
<feature type="coiled-coil region" evidence="1">
    <location>
        <begin position="283"/>
        <end position="317"/>
    </location>
</feature>
<evidence type="ECO:0008006" key="4">
    <source>
        <dbReference type="Google" id="ProtNLM"/>
    </source>
</evidence>
<evidence type="ECO:0000313" key="3">
    <source>
        <dbReference type="Proteomes" id="UP000467700"/>
    </source>
</evidence>
<gene>
    <name evidence="2" type="ORF">AAE3_LOCUS1600</name>
</gene>
<comment type="caution">
    <text evidence="2">The sequence shown here is derived from an EMBL/GenBank/DDBJ whole genome shotgun (WGS) entry which is preliminary data.</text>
</comment>
<dbReference type="OrthoDB" id="2684236at2759"/>
<dbReference type="PANTHER" id="PTHR34365:SF7">
    <property type="entry name" value="GLYCINE-RICH DOMAIN-CONTAINING PROTEIN 1"/>
    <property type="match status" value="1"/>
</dbReference>
<dbReference type="Proteomes" id="UP000467700">
    <property type="component" value="Unassembled WGS sequence"/>
</dbReference>
<name>A0A8S0XKJ0_CYCAE</name>
<keyword evidence="1" id="KW-0175">Coiled coil</keyword>
<accession>A0A8S0XKJ0</accession>
<dbReference type="AlphaFoldDB" id="A0A8S0XKJ0"/>
<evidence type="ECO:0000313" key="2">
    <source>
        <dbReference type="EMBL" id="CAA7259467.1"/>
    </source>
</evidence>
<protein>
    <recommendedName>
        <fullName evidence="4">Glycine-rich domain-containing protein-like</fullName>
    </recommendedName>
</protein>
<reference evidence="2 3" key="1">
    <citation type="submission" date="2020-01" db="EMBL/GenBank/DDBJ databases">
        <authorList>
            <person name="Gupta K D."/>
        </authorList>
    </citation>
    <scope>NUCLEOTIDE SEQUENCE [LARGE SCALE GENOMIC DNA]</scope>
</reference>
<dbReference type="Pfam" id="PF07173">
    <property type="entry name" value="GRDP-like"/>
    <property type="match status" value="1"/>
</dbReference>
<keyword evidence="3" id="KW-1185">Reference proteome</keyword>
<dbReference type="PANTHER" id="PTHR34365">
    <property type="entry name" value="ENOLASE (DUF1399)"/>
    <property type="match status" value="1"/>
</dbReference>